<reference evidence="3" key="1">
    <citation type="submission" date="2013-06" db="EMBL/GenBank/DDBJ databases">
        <authorList>
            <person name="Zhao Q."/>
        </authorList>
    </citation>
    <scope>NUCLEOTIDE SEQUENCE</scope>
    <source>
        <strain evidence="3">cv. W1943</strain>
    </source>
</reference>
<dbReference type="AlphaFoldDB" id="A0A0E0R4K7"/>
<evidence type="ECO:0000313" key="3">
    <source>
        <dbReference type="Proteomes" id="UP000008022"/>
    </source>
</evidence>
<feature type="compositionally biased region" description="Basic and acidic residues" evidence="1">
    <location>
        <begin position="128"/>
        <end position="145"/>
    </location>
</feature>
<organism evidence="2 3">
    <name type="scientific">Oryza rufipogon</name>
    <name type="common">Brownbeard rice</name>
    <name type="synonym">Asian wild rice</name>
    <dbReference type="NCBI Taxonomy" id="4529"/>
    <lineage>
        <taxon>Eukaryota</taxon>
        <taxon>Viridiplantae</taxon>
        <taxon>Streptophyta</taxon>
        <taxon>Embryophyta</taxon>
        <taxon>Tracheophyta</taxon>
        <taxon>Spermatophyta</taxon>
        <taxon>Magnoliopsida</taxon>
        <taxon>Liliopsida</taxon>
        <taxon>Poales</taxon>
        <taxon>Poaceae</taxon>
        <taxon>BOP clade</taxon>
        <taxon>Oryzoideae</taxon>
        <taxon>Oryzeae</taxon>
        <taxon>Oryzinae</taxon>
        <taxon>Oryza</taxon>
    </lineage>
</organism>
<feature type="compositionally biased region" description="Basic and acidic residues" evidence="1">
    <location>
        <begin position="1"/>
        <end position="12"/>
    </location>
</feature>
<feature type="region of interest" description="Disordered" evidence="1">
    <location>
        <begin position="124"/>
        <end position="186"/>
    </location>
</feature>
<reference evidence="2" key="2">
    <citation type="submission" date="2015-06" db="UniProtKB">
        <authorList>
            <consortium name="EnsemblPlants"/>
        </authorList>
    </citation>
    <scope>IDENTIFICATION</scope>
</reference>
<accession>A0A0E0R4K7</accession>
<dbReference type="Gramene" id="ORUFI11G03900.1">
    <property type="protein sequence ID" value="ORUFI11G03900.1"/>
    <property type="gene ID" value="ORUFI11G03900"/>
</dbReference>
<feature type="compositionally biased region" description="Gly residues" evidence="1">
    <location>
        <begin position="57"/>
        <end position="66"/>
    </location>
</feature>
<sequence>MGEEEVGRRELVGWRNSGESPGRGGPAARCSPSGGGAARAVGAEEPRHRRRGRGGRSHGTGGGVMGGERRGRSVAERRSRGIGGGVATRRSRGTVDRVAGGRGVEELRSGGDGQAALVLGAVGAAGRRRSEERPGGEEARSEEQRGNAVRGAAARGDTPVKFFYGRKRFSSGSGGQMGPKDNISLY</sequence>
<feature type="compositionally biased region" description="Basic and acidic residues" evidence="1">
    <location>
        <begin position="67"/>
        <end position="79"/>
    </location>
</feature>
<keyword evidence="3" id="KW-1185">Reference proteome</keyword>
<dbReference type="Proteomes" id="UP000008022">
    <property type="component" value="Unassembled WGS sequence"/>
</dbReference>
<dbReference type="HOGENOM" id="CLU_1456708_0_0_1"/>
<evidence type="ECO:0000313" key="2">
    <source>
        <dbReference type="EnsemblPlants" id="ORUFI11G03900.1"/>
    </source>
</evidence>
<feature type="compositionally biased region" description="Low complexity" evidence="1">
    <location>
        <begin position="146"/>
        <end position="156"/>
    </location>
</feature>
<feature type="region of interest" description="Disordered" evidence="1">
    <location>
        <begin position="1"/>
        <end position="109"/>
    </location>
</feature>
<dbReference type="EnsemblPlants" id="ORUFI11G03900.1">
    <property type="protein sequence ID" value="ORUFI11G03900.1"/>
    <property type="gene ID" value="ORUFI11G03900"/>
</dbReference>
<evidence type="ECO:0000256" key="1">
    <source>
        <dbReference type="SAM" id="MobiDB-lite"/>
    </source>
</evidence>
<proteinExistence type="predicted"/>
<name>A0A0E0R4K7_ORYRU</name>
<protein>
    <submittedName>
        <fullName evidence="2">Uncharacterized protein</fullName>
    </submittedName>
</protein>